<evidence type="ECO:0000259" key="10">
    <source>
        <dbReference type="Pfam" id="PF20255"/>
    </source>
</evidence>
<dbReference type="InterPro" id="IPR022099">
    <property type="entry name" value="DUF3638"/>
</dbReference>
<reference evidence="11" key="2">
    <citation type="submission" date="2023-05" db="EMBL/GenBank/DDBJ databases">
        <authorList>
            <consortium name="Lawrence Berkeley National Laboratory"/>
            <person name="Steindorff A."/>
            <person name="Hensen N."/>
            <person name="Bonometti L."/>
            <person name="Westerberg I."/>
            <person name="Brannstrom I.O."/>
            <person name="Guillou S."/>
            <person name="Cros-Aarteil S."/>
            <person name="Calhoun S."/>
            <person name="Haridas S."/>
            <person name="Kuo A."/>
            <person name="Mondo S."/>
            <person name="Pangilinan J."/>
            <person name="Riley R."/>
            <person name="Labutti K."/>
            <person name="Andreopoulos B."/>
            <person name="Lipzen A."/>
            <person name="Chen C."/>
            <person name="Yanf M."/>
            <person name="Daum C."/>
            <person name="Ng V."/>
            <person name="Clum A."/>
            <person name="Ohm R."/>
            <person name="Martin F."/>
            <person name="Silar P."/>
            <person name="Natvig D."/>
            <person name="Lalanne C."/>
            <person name="Gautier V."/>
            <person name="Ament-Velasquez S.L."/>
            <person name="Kruys A."/>
            <person name="Hutchinson M.I."/>
            <person name="Powell A.J."/>
            <person name="Barry K."/>
            <person name="Miller A.N."/>
            <person name="Grigoriev I.V."/>
            <person name="Debuchy R."/>
            <person name="Gladieux P."/>
            <person name="Thoren M.H."/>
            <person name="Johannesson H."/>
        </authorList>
    </citation>
    <scope>NUCLEOTIDE SEQUENCE</scope>
    <source>
        <strain evidence="11">PSN293</strain>
    </source>
</reference>
<comment type="caution">
    <text evidence="11">The sequence shown here is derived from an EMBL/GenBank/DDBJ whole genome shotgun (WGS) entry which is preliminary data.</text>
</comment>
<keyword evidence="12" id="KW-1185">Reference proteome</keyword>
<dbReference type="SUPFAM" id="SSF52540">
    <property type="entry name" value="P-loop containing nucleoside triphosphate hydrolases"/>
    <property type="match status" value="1"/>
</dbReference>
<dbReference type="Pfam" id="PF12359">
    <property type="entry name" value="DUF3645"/>
    <property type="match status" value="1"/>
</dbReference>
<dbReference type="GO" id="GO:0006508">
    <property type="term" value="P:proteolysis"/>
    <property type="evidence" value="ECO:0007669"/>
    <property type="project" value="UniProtKB-KW"/>
</dbReference>
<gene>
    <name evidence="11" type="ORF">QBC37DRAFT_306129</name>
</gene>
<keyword evidence="4" id="KW-0833">Ubl conjugation pathway</keyword>
<evidence type="ECO:0000256" key="4">
    <source>
        <dbReference type="ARBA" id="ARBA00022786"/>
    </source>
</evidence>
<evidence type="ECO:0000256" key="7">
    <source>
        <dbReference type="SAM" id="MobiDB-lite"/>
    </source>
</evidence>
<dbReference type="InterPro" id="IPR027417">
    <property type="entry name" value="P-loop_NTPase"/>
</dbReference>
<evidence type="ECO:0000256" key="2">
    <source>
        <dbReference type="ARBA" id="ARBA00012759"/>
    </source>
</evidence>
<feature type="domain" description="DUF3638" evidence="8">
    <location>
        <begin position="2073"/>
        <end position="2293"/>
    </location>
</feature>
<keyword evidence="3" id="KW-0645">Protease</keyword>
<evidence type="ECO:0000313" key="11">
    <source>
        <dbReference type="EMBL" id="KAK4218488.1"/>
    </source>
</evidence>
<comment type="catalytic activity">
    <reaction evidence="1">
        <text>Thiol-dependent hydrolysis of ester, thioester, amide, peptide and isopeptide bonds formed by the C-terminal Gly of ubiquitin (a 76-residue protein attached to proteins as an intracellular targeting signal).</text>
        <dbReference type="EC" id="3.4.19.12"/>
    </reaction>
</comment>
<evidence type="ECO:0000256" key="3">
    <source>
        <dbReference type="ARBA" id="ARBA00022670"/>
    </source>
</evidence>
<evidence type="ECO:0000256" key="1">
    <source>
        <dbReference type="ARBA" id="ARBA00000707"/>
    </source>
</evidence>
<feature type="compositionally biased region" description="Low complexity" evidence="7">
    <location>
        <begin position="3242"/>
        <end position="3252"/>
    </location>
</feature>
<dbReference type="Proteomes" id="UP001301769">
    <property type="component" value="Unassembled WGS sequence"/>
</dbReference>
<dbReference type="InterPro" id="IPR022105">
    <property type="entry name" value="DUF3645"/>
</dbReference>
<dbReference type="PANTHER" id="PTHR13367:SF32">
    <property type="entry name" value="DUF6606 DOMAIN-CONTAINING PROTEIN"/>
    <property type="match status" value="1"/>
</dbReference>
<feature type="compositionally biased region" description="Acidic residues" evidence="7">
    <location>
        <begin position="3208"/>
        <end position="3240"/>
    </location>
</feature>
<sequence>MEHFQAVFNHLALPHCLPQREDAKLDEIEKYLLDHLITSARLMRDVARNGHELDPDFVLKTSNAWSSIMRCLAAAKTLHINQHVNRTRLLSELASFNTDTDVLVVHIHSQNAAVLIHRLGSPDKVIFEVFETSPKNEDVLAADNALQWDFPGSSVAIPLDTFNCQDFRLSLATFLEQASLESTKAFAAHTFKAGQEVYEYRDTPDPTLITSMLVAILEENGKRIALPLLRKRVRDDICWSKAEKPWRRLPHWLVLRVSIARYLSLLLGDEIGRFEYKLFLAISLTTFLESVGPSLAVEQVEFLKTKICRRMAKLDLDRSQKSLPYMYFLLNIGNALDKISPHIKRVVGLASGRVKFEWDEFKKATTKSIPPLPKKATYTDTTLTLRVSGKALEDIRIMSKNRVIGRQTAQTQWRPTPNLKMSSITNEHFSKYAKPYFDLAKIEDLLHEDLDYGDIQDAANTPVARISRLLNRYANKALPVYAGNPEQMSLLILNTMELWMKLDTSVCAAYPLLWDYHPVLTPEILDVLQLANFSDMVRLRDVQAYLRKRIDATNGSKFNLFQDPSSDSFAVRYYDEGPEAEKLQVLHQVIEDYAEGLKQSKFQEWQKKSQDFERLTKVVDESTCIYFKDEDNPWGEEVHYESQCPRCQSARRLARMRIQIYEHPLPSDAVMAKTVIFELMCPRDIALYRDTTWMLISRLGNPNQTMGVEPKCLLRDYAELARFVQSQNSAFTLASVTKSFLKTHYAIVGFPVEWEGGRDGVCRPNGLKLAYFDMPSNIWTGRSLIRPTFAHHVQLQLPEKSPFRALLTQKNFAVDSGGPSSYEIMASQMSCPSGINSHEFIAFQTLLSGSARRWLTILVELASTNLNLSSETTMVLLEHLALQCGPESDRQDTLGLVHSVFRDVNFVLKLLEQVELRLTGLAANWREVHLMSAMTTLALRIYDLAVAAGLPPLVIERARKSIAVARETCVGWVRLLRREIQASQDESTTQRLQQHTLVAALICKKTFVIHLGSMGCLDAASLGVYVESTTALQENIPSNLEALPQSSLHDLVHVVKLSERLFPLLSRSILDNQDGLRDGLMNFWPDAERVGTSESTVSINAEGWVCIDVAETMLESHQVVHWDLRLGSLLVNGKPVGKLPQESQNSTIITELFGNQALRVYQSRLPGMTYTLSYQPYRFTVHVGYENGQTVIIAKAPKGSTLRLIPREYFHDERGWDLPTPLVIGHVHWLDLSNGNVYIRPLASPWSLSKGTWNLNTRTRVCRKICPDNTHEDVVEPSSRLFDQIGNILGRICHKRQLLVSQRSFGKNLEVRIQSLRLLFYVNGSRRLYSPQLRLEVDPNQDAGTWYGLQSKLVCRKANDTSHRVILVPLGDISVTRSGPHVRVQIADDEKYGKFFINDTLGRIECAAEPLLIFTKALLHAYTSFPAPDPLTGRTGTEESLNWLQSGICYPWVAVESTVTPRPLAAISALTPIRVYYPPDLKTMKTDHWNPNFTPHMQHPLFRPLIDGILAANSDLRSFSTAVQSKDDTPQTDHDLGDPRLNERALVRRQLYERKAMNTGPLDEVVDRQYLPRDRSLPSHERHARVLELVHLLRVSPEKFKTPNNLAAIFSQWNVVGGYDSTYDKISLSDRMHTDVREHWGSLVKYCLENRSHPYRLMFLFATLSFRGSADDALLKALVAFSIFDELQLLALPPWPKYFNFRAEQVPNFQGLFNSILPFAEPPPRDDGDELASFASSKQLRKMRASHDAYQARIAGHCKYLAEFILTQWPCSKPDVSSVDPDLLINVEAAMDAIQPEWLRLYQNMELSAHLDEVQKILNDRHSHYEYTVPGRPASAEIISGRTHCDGVPRLALDLIRKSFNSSEHLDSPRESLGSGWIPLASGFQEESGLKSYRPDPKATENYSNQQVVSSKDTLAYTEELRQIVSELAESKSLVRKTYADNLLQSIEAFEKLRTPQQLAKPFLFLRSYATSRSETIRTFQSLKTSLEQPTPDMPRDRMEWLQLGGLWPNITTVTLLELLRSTESHEFGPGMREGLISFAVALTRFQRDKRLNDCVLAGDVSRFQDEEANIGHTNWDPDEQPDWLLLEIESNFLIRPGQVDVARATIWPASGANSVLQMNMGQGKTSCIIPMVAAAMANKKNLVRIIVPKALLQQTAQILQSRLGGILNRHVRHIPFSRRTTTTRENIELYMKIHKRMLKTAGVMLCLPEHNLSFMLSGQQRLLDDRVPEGAAMVRIQSWLKTVCRDILDESDFTLAVRTQLIYPSGSQSLVDGHPHRWQVIETVLSLVDRHLFGIESSFESSIKVVRRHGGGFPLVYFLRPDAEDEMLARLMVDITKGFGDILPIQSLRTRDRVAIKDFLTPNKTKLRNETLESIRDLCPDRPSVKQTVYLLRGLIVNRILIMTLKKRWNVQYGLHPGRSPVAVPYIAKGVASDQSEWGHPDVAILFTCLAFYYDGINLGQLKEALSRVLKSDDPSTEYDKWAQSCETFPEPLKAWNTINVDDDAQLLEIWQSVRYQIVVIDFYLNNFVFPRHAKQFKIKLQSNGWDIPLFSASATDGECKQGLKPLTTGFSGTNDSRTMLPLTIRQEDLPTLSHTNAEVLTYLLHEKSRKCEVILDVRGERATERDFLFMLKRMNIRVLIDAGAQILEMDNETLVKTWLDIEKRCEAALYFDSENKPWVYSKGRKTPLLASPYADDLSKCLVYLDEAHTRGTDLKLPLNARGALTLGQGQSKDHTVQAAMRLRQLGTSQSITFFAPPEVHRVIADLRGKAMADQLDSYDVICWLLDNACNDIEMMQPLYFSQGTDFCRRTHAAIDNPQYLTDPGHRAKYVAAIRQNELQTLQEMYEPKGKIKASGFKSSHPKIAVFVKELDRRRKGFQDTGKAVHGSALQEVEQEREVEFEVECVRQVKKPVRYDAFTFPGLHRDLDMFVRTGRLPVDSYSTAHVFHVLSKTALGRKHAVSRSATNESQLYVSAEFERTARFHVGLGTRDNFLRPVNWVLWSYAIEAAVVLIPEEAEAVIRMMHRKQAHGDIRLITYASPWLKTELGILAGRLYFEWAEYESMCEFLNVNEHDSTAPRCIEDEVEEDDVVAFDGECEKTVLENPKLAKRSFAPRPLNFLQEWLAVRRHGQDFAHTPMGFLTQGKPLQANHPFFGSLSRGPNISTGAGPAAARIVARSGQEVDDDEHFGHDEGDVFDGIDDMGANVVDEDDEDDDDEYDEGGEEGSEDEAEESISEYDSPDGGLTYSSDYDSGSDEGD</sequence>
<dbReference type="Pfam" id="PF20255">
    <property type="entry name" value="DUF6606"/>
    <property type="match status" value="1"/>
</dbReference>
<feature type="region of interest" description="Disordered" evidence="7">
    <location>
        <begin position="3153"/>
        <end position="3259"/>
    </location>
</feature>
<dbReference type="EMBL" id="MU858053">
    <property type="protein sequence ID" value="KAK4218488.1"/>
    <property type="molecule type" value="Genomic_DNA"/>
</dbReference>
<evidence type="ECO:0000259" key="9">
    <source>
        <dbReference type="Pfam" id="PF12359"/>
    </source>
</evidence>
<dbReference type="InterPro" id="IPR046541">
    <property type="entry name" value="DUF6606"/>
</dbReference>
<dbReference type="GO" id="GO:0004843">
    <property type="term" value="F:cysteine-type deubiquitinase activity"/>
    <property type="evidence" value="ECO:0007669"/>
    <property type="project" value="UniProtKB-EC"/>
</dbReference>
<keyword evidence="5" id="KW-0378">Hydrolase</keyword>
<keyword evidence="6" id="KW-0788">Thiol protease</keyword>
<dbReference type="Pfam" id="PF12340">
    <property type="entry name" value="DUF3638"/>
    <property type="match status" value="1"/>
</dbReference>
<evidence type="ECO:0000256" key="5">
    <source>
        <dbReference type="ARBA" id="ARBA00022801"/>
    </source>
</evidence>
<proteinExistence type="predicted"/>
<evidence type="ECO:0000259" key="8">
    <source>
        <dbReference type="Pfam" id="PF12340"/>
    </source>
</evidence>
<organism evidence="11 12">
    <name type="scientific">Rhypophila decipiens</name>
    <dbReference type="NCBI Taxonomy" id="261697"/>
    <lineage>
        <taxon>Eukaryota</taxon>
        <taxon>Fungi</taxon>
        <taxon>Dikarya</taxon>
        <taxon>Ascomycota</taxon>
        <taxon>Pezizomycotina</taxon>
        <taxon>Sordariomycetes</taxon>
        <taxon>Sordariomycetidae</taxon>
        <taxon>Sordariales</taxon>
        <taxon>Naviculisporaceae</taxon>
        <taxon>Rhypophila</taxon>
    </lineage>
</organism>
<feature type="domain" description="DUF3645" evidence="9">
    <location>
        <begin position="2417"/>
        <end position="2449"/>
    </location>
</feature>
<dbReference type="EC" id="3.4.19.12" evidence="2"/>
<evidence type="ECO:0000313" key="12">
    <source>
        <dbReference type="Proteomes" id="UP001301769"/>
    </source>
</evidence>
<feature type="domain" description="DUF6606" evidence="10">
    <location>
        <begin position="7"/>
        <end position="289"/>
    </location>
</feature>
<accession>A0AAN6YHB5</accession>
<reference evidence="11" key="1">
    <citation type="journal article" date="2023" name="Mol. Phylogenet. Evol.">
        <title>Genome-scale phylogeny and comparative genomics of the fungal order Sordariales.</title>
        <authorList>
            <person name="Hensen N."/>
            <person name="Bonometti L."/>
            <person name="Westerberg I."/>
            <person name="Brannstrom I.O."/>
            <person name="Guillou S."/>
            <person name="Cros-Aarteil S."/>
            <person name="Calhoun S."/>
            <person name="Haridas S."/>
            <person name="Kuo A."/>
            <person name="Mondo S."/>
            <person name="Pangilinan J."/>
            <person name="Riley R."/>
            <person name="LaButti K."/>
            <person name="Andreopoulos B."/>
            <person name="Lipzen A."/>
            <person name="Chen C."/>
            <person name="Yan M."/>
            <person name="Daum C."/>
            <person name="Ng V."/>
            <person name="Clum A."/>
            <person name="Steindorff A."/>
            <person name="Ohm R.A."/>
            <person name="Martin F."/>
            <person name="Silar P."/>
            <person name="Natvig D.O."/>
            <person name="Lalanne C."/>
            <person name="Gautier V."/>
            <person name="Ament-Velasquez S.L."/>
            <person name="Kruys A."/>
            <person name="Hutchinson M.I."/>
            <person name="Powell A.J."/>
            <person name="Barry K."/>
            <person name="Miller A.N."/>
            <person name="Grigoriev I.V."/>
            <person name="Debuchy R."/>
            <person name="Gladieux P."/>
            <person name="Hiltunen Thoren M."/>
            <person name="Johannesson H."/>
        </authorList>
    </citation>
    <scope>NUCLEOTIDE SEQUENCE</scope>
    <source>
        <strain evidence="11">PSN293</strain>
    </source>
</reference>
<protein>
    <recommendedName>
        <fullName evidence="2">ubiquitinyl hydrolase 1</fullName>
        <ecNumber evidence="2">3.4.19.12</ecNumber>
    </recommendedName>
</protein>
<dbReference type="InterPro" id="IPR051346">
    <property type="entry name" value="OTU_Deubiquitinase"/>
</dbReference>
<evidence type="ECO:0000256" key="6">
    <source>
        <dbReference type="ARBA" id="ARBA00022807"/>
    </source>
</evidence>
<dbReference type="PANTHER" id="PTHR13367">
    <property type="entry name" value="UBIQUITIN THIOESTERASE"/>
    <property type="match status" value="1"/>
</dbReference>
<name>A0AAN6YHB5_9PEZI</name>
<dbReference type="Gene3D" id="3.40.50.300">
    <property type="entry name" value="P-loop containing nucleotide triphosphate hydrolases"/>
    <property type="match status" value="1"/>
</dbReference>